<dbReference type="AlphaFoldDB" id="A0A396IZT8"/>
<keyword evidence="1" id="KW-1133">Transmembrane helix</keyword>
<organism evidence="2 3">
    <name type="scientific">Medicago truncatula</name>
    <name type="common">Barrel medic</name>
    <name type="synonym">Medicago tribuloides</name>
    <dbReference type="NCBI Taxonomy" id="3880"/>
    <lineage>
        <taxon>Eukaryota</taxon>
        <taxon>Viridiplantae</taxon>
        <taxon>Streptophyta</taxon>
        <taxon>Embryophyta</taxon>
        <taxon>Tracheophyta</taxon>
        <taxon>Spermatophyta</taxon>
        <taxon>Magnoliopsida</taxon>
        <taxon>eudicotyledons</taxon>
        <taxon>Gunneridae</taxon>
        <taxon>Pentapetalae</taxon>
        <taxon>rosids</taxon>
        <taxon>fabids</taxon>
        <taxon>Fabales</taxon>
        <taxon>Fabaceae</taxon>
        <taxon>Papilionoideae</taxon>
        <taxon>50 kb inversion clade</taxon>
        <taxon>NPAAA clade</taxon>
        <taxon>Hologalegina</taxon>
        <taxon>IRL clade</taxon>
        <taxon>Trifolieae</taxon>
        <taxon>Medicago</taxon>
    </lineage>
</organism>
<dbReference type="Proteomes" id="UP000265566">
    <property type="component" value="Chromosome 3"/>
</dbReference>
<gene>
    <name evidence="2" type="ORF">MtrunA17_Chr3g0144441</name>
</gene>
<evidence type="ECO:0008006" key="4">
    <source>
        <dbReference type="Google" id="ProtNLM"/>
    </source>
</evidence>
<dbReference type="EMBL" id="PSQE01000003">
    <property type="protein sequence ID" value="RHN71276.1"/>
    <property type="molecule type" value="Genomic_DNA"/>
</dbReference>
<keyword evidence="1" id="KW-0812">Transmembrane</keyword>
<feature type="transmembrane region" description="Helical" evidence="1">
    <location>
        <begin position="47"/>
        <end position="66"/>
    </location>
</feature>
<dbReference type="Gramene" id="rna19935">
    <property type="protein sequence ID" value="RHN71276.1"/>
    <property type="gene ID" value="gene19935"/>
</dbReference>
<evidence type="ECO:0000313" key="3">
    <source>
        <dbReference type="Proteomes" id="UP000265566"/>
    </source>
</evidence>
<accession>A0A396IZT8</accession>
<reference evidence="3" key="1">
    <citation type="journal article" date="2018" name="Nat. Plants">
        <title>Whole-genome landscape of Medicago truncatula symbiotic genes.</title>
        <authorList>
            <person name="Pecrix Y."/>
            <person name="Staton S.E."/>
            <person name="Sallet E."/>
            <person name="Lelandais-Briere C."/>
            <person name="Moreau S."/>
            <person name="Carrere S."/>
            <person name="Blein T."/>
            <person name="Jardinaud M.F."/>
            <person name="Latrasse D."/>
            <person name="Zouine M."/>
            <person name="Zahm M."/>
            <person name="Kreplak J."/>
            <person name="Mayjonade B."/>
            <person name="Satge C."/>
            <person name="Perez M."/>
            <person name="Cauet S."/>
            <person name="Marande W."/>
            <person name="Chantry-Darmon C."/>
            <person name="Lopez-Roques C."/>
            <person name="Bouchez O."/>
            <person name="Berard A."/>
            <person name="Debelle F."/>
            <person name="Munos S."/>
            <person name="Bendahmane A."/>
            <person name="Berges H."/>
            <person name="Niebel A."/>
            <person name="Buitink J."/>
            <person name="Frugier F."/>
            <person name="Benhamed M."/>
            <person name="Crespi M."/>
            <person name="Gouzy J."/>
            <person name="Gamas P."/>
        </authorList>
    </citation>
    <scope>NUCLEOTIDE SEQUENCE [LARGE SCALE GENOMIC DNA]</scope>
    <source>
        <strain evidence="3">cv. Jemalong A17</strain>
    </source>
</reference>
<protein>
    <recommendedName>
        <fullName evidence="4">Transmembrane protein</fullName>
    </recommendedName>
</protein>
<feature type="transmembrane region" description="Helical" evidence="1">
    <location>
        <begin position="6"/>
        <end position="35"/>
    </location>
</feature>
<proteinExistence type="predicted"/>
<comment type="caution">
    <text evidence="2">The sequence shown here is derived from an EMBL/GenBank/DDBJ whole genome shotgun (WGS) entry which is preliminary data.</text>
</comment>
<evidence type="ECO:0000256" key="1">
    <source>
        <dbReference type="SAM" id="Phobius"/>
    </source>
</evidence>
<name>A0A396IZT8_MEDTR</name>
<evidence type="ECO:0000313" key="2">
    <source>
        <dbReference type="EMBL" id="RHN71276.1"/>
    </source>
</evidence>
<keyword evidence="1" id="KW-0472">Membrane</keyword>
<sequence>MPRYLYFFITYLLTGSTLLLVKTFIYLFIFFRFFMSATDPPPSISSIFLFSLPHTFYLPSFSFWHLRSHTFINHSFQRITSLSKKKKNHFSHSKTIHLSLEFRLPQGLFTGLETRSESFSTSF</sequence>